<dbReference type="SMART" id="SM00298">
    <property type="entry name" value="CHROMO"/>
    <property type="match status" value="1"/>
</dbReference>
<dbReference type="InterPro" id="IPR016197">
    <property type="entry name" value="Chromo-like_dom_sf"/>
</dbReference>
<feature type="region of interest" description="Disordered" evidence="3">
    <location>
        <begin position="1"/>
        <end position="153"/>
    </location>
</feature>
<evidence type="ECO:0000313" key="6">
    <source>
        <dbReference type="Proteomes" id="UP001176521"/>
    </source>
</evidence>
<evidence type="ECO:0000256" key="3">
    <source>
        <dbReference type="SAM" id="MobiDB-lite"/>
    </source>
</evidence>
<feature type="compositionally biased region" description="Acidic residues" evidence="3">
    <location>
        <begin position="99"/>
        <end position="109"/>
    </location>
</feature>
<protein>
    <recommendedName>
        <fullName evidence="4">Chromo domain-containing protein</fullName>
    </recommendedName>
</protein>
<evidence type="ECO:0000256" key="2">
    <source>
        <dbReference type="ARBA" id="ARBA00023242"/>
    </source>
</evidence>
<reference evidence="5" key="1">
    <citation type="journal article" date="2023" name="PhytoFront">
        <title>Draft Genome Resources of Seven Strains of Tilletia horrida, Causal Agent of Kernel Smut of Rice.</title>
        <authorList>
            <person name="Khanal S."/>
            <person name="Antony Babu S."/>
            <person name="Zhou X.G."/>
        </authorList>
    </citation>
    <scope>NUCLEOTIDE SEQUENCE</scope>
    <source>
        <strain evidence="5">TX3</strain>
    </source>
</reference>
<feature type="compositionally biased region" description="Acidic residues" evidence="3">
    <location>
        <begin position="51"/>
        <end position="63"/>
    </location>
</feature>
<evidence type="ECO:0000256" key="1">
    <source>
        <dbReference type="ARBA" id="ARBA00004123"/>
    </source>
</evidence>
<dbReference type="PROSITE" id="PS50013">
    <property type="entry name" value="CHROMO_2"/>
    <property type="match status" value="1"/>
</dbReference>
<keyword evidence="6" id="KW-1185">Reference proteome</keyword>
<gene>
    <name evidence="5" type="ORF">OC842_005611</name>
</gene>
<sequence length="398" mass="42062">MAEDGDIVITNSSRIAVAESEDEGVAASSTSKRARSSSTSGASLSKPIVVEIDDEDFEDDDELPDVRNLKNGAAAKHNGGNDDASGGRAKSKTSSVRDAEDEDDGDSADADSKTKGKATMAEEDEEEDDEDQDEYEIEAVRDHKYQGRAKARSYIRPQKNLVYLIKWKGYPESSNTWEPEENTENAKDAVDEYWARITGDGKGKKRRATDDGKPAKAASSKRVRSEKDEDDEDGDVVELPAENTKGRRSTAGMRTTGGRAAGAGVSGSSGGGGASGRASHAAERGAAGVASGYESLLDPNKPRPWNAAELASYDGQPPAAGSTSSSRGVGGAASGSRGAGAGVGSISAGVTAEELEAERKERDLRKEFAKVKDWDKIVERVDTLERSEGDGYLAFLLL</sequence>
<accession>A0AAN6GBY2</accession>
<name>A0AAN6GBY2_9BASI</name>
<evidence type="ECO:0000259" key="4">
    <source>
        <dbReference type="PROSITE" id="PS50013"/>
    </source>
</evidence>
<organism evidence="5 6">
    <name type="scientific">Tilletia horrida</name>
    <dbReference type="NCBI Taxonomy" id="155126"/>
    <lineage>
        <taxon>Eukaryota</taxon>
        <taxon>Fungi</taxon>
        <taxon>Dikarya</taxon>
        <taxon>Basidiomycota</taxon>
        <taxon>Ustilaginomycotina</taxon>
        <taxon>Exobasidiomycetes</taxon>
        <taxon>Tilletiales</taxon>
        <taxon>Tilletiaceae</taxon>
        <taxon>Tilletia</taxon>
    </lineage>
</organism>
<dbReference type="GO" id="GO:0005634">
    <property type="term" value="C:nucleus"/>
    <property type="evidence" value="ECO:0007669"/>
    <property type="project" value="UniProtKB-SubCell"/>
</dbReference>
<dbReference type="InterPro" id="IPR023780">
    <property type="entry name" value="Chromo_domain"/>
</dbReference>
<dbReference type="PANTHER" id="PTHR22812">
    <property type="entry name" value="CHROMOBOX PROTEIN"/>
    <property type="match status" value="1"/>
</dbReference>
<feature type="compositionally biased region" description="Gly residues" evidence="3">
    <location>
        <begin position="328"/>
        <end position="343"/>
    </location>
</feature>
<feature type="domain" description="Chromo" evidence="4">
    <location>
        <begin position="135"/>
        <end position="196"/>
    </location>
</feature>
<feature type="compositionally biased region" description="Low complexity" evidence="3">
    <location>
        <begin position="26"/>
        <end position="46"/>
    </location>
</feature>
<dbReference type="InterPro" id="IPR051219">
    <property type="entry name" value="Heterochromatin_chromo-domain"/>
</dbReference>
<dbReference type="InterPro" id="IPR000953">
    <property type="entry name" value="Chromo/chromo_shadow_dom"/>
</dbReference>
<feature type="compositionally biased region" description="Low complexity" evidence="3">
    <location>
        <begin position="249"/>
        <end position="258"/>
    </location>
</feature>
<feature type="compositionally biased region" description="Gly residues" evidence="3">
    <location>
        <begin position="259"/>
        <end position="275"/>
    </location>
</feature>
<comment type="caution">
    <text evidence="5">The sequence shown here is derived from an EMBL/GenBank/DDBJ whole genome shotgun (WGS) entry which is preliminary data.</text>
</comment>
<dbReference type="CDD" id="cd00024">
    <property type="entry name" value="CD_CSD"/>
    <property type="match status" value="1"/>
</dbReference>
<dbReference type="EMBL" id="JAPDMQ010000415">
    <property type="protein sequence ID" value="KAK0525112.1"/>
    <property type="molecule type" value="Genomic_DNA"/>
</dbReference>
<feature type="region of interest" description="Disordered" evidence="3">
    <location>
        <begin position="171"/>
        <end position="345"/>
    </location>
</feature>
<feature type="compositionally biased region" description="Basic and acidic residues" evidence="3">
    <location>
        <begin position="184"/>
        <end position="214"/>
    </location>
</feature>
<dbReference type="Pfam" id="PF00385">
    <property type="entry name" value="Chromo"/>
    <property type="match status" value="1"/>
</dbReference>
<keyword evidence="2" id="KW-0539">Nucleus</keyword>
<dbReference type="GO" id="GO:0006338">
    <property type="term" value="P:chromatin remodeling"/>
    <property type="evidence" value="ECO:0007669"/>
    <property type="project" value="UniProtKB-ARBA"/>
</dbReference>
<evidence type="ECO:0000313" key="5">
    <source>
        <dbReference type="EMBL" id="KAK0525112.1"/>
    </source>
</evidence>
<feature type="compositionally biased region" description="Low complexity" evidence="3">
    <location>
        <begin position="276"/>
        <end position="292"/>
    </location>
</feature>
<dbReference type="Gene3D" id="2.40.50.40">
    <property type="match status" value="1"/>
</dbReference>
<comment type="subcellular location">
    <subcellularLocation>
        <location evidence="1">Nucleus</location>
    </subcellularLocation>
</comment>
<dbReference type="SUPFAM" id="SSF54160">
    <property type="entry name" value="Chromo domain-like"/>
    <property type="match status" value="1"/>
</dbReference>
<proteinExistence type="predicted"/>
<dbReference type="Proteomes" id="UP001176521">
    <property type="component" value="Unassembled WGS sequence"/>
</dbReference>
<dbReference type="AlphaFoldDB" id="A0AAN6GBY2"/>
<feature type="compositionally biased region" description="Acidic residues" evidence="3">
    <location>
        <begin position="121"/>
        <end position="137"/>
    </location>
</feature>